<keyword evidence="1" id="KW-0614">Plasmid</keyword>
<gene>
    <name evidence="1" type="ordered locus">AM1_C0163</name>
    <name evidence="2" type="ordered locus">AM1_E0172</name>
</gene>
<dbReference type="KEGG" id="amr:AM1_E0172"/>
<dbReference type="KEGG" id="amr:AM1_C0163"/>
<dbReference type="AlphaFoldDB" id="A8ZMQ5"/>
<geneLocation type="plasmid" evidence="2 3">
    <name>pREB5</name>
</geneLocation>
<dbReference type="EMBL" id="CP000842">
    <property type="protein sequence ID" value="ABW32941.1"/>
    <property type="molecule type" value="Genomic_DNA"/>
</dbReference>
<dbReference type="Proteomes" id="UP000000268">
    <property type="component" value="Plasmid pREB5"/>
</dbReference>
<evidence type="ECO:0000313" key="2">
    <source>
        <dbReference type="EMBL" id="ABW32941.1"/>
    </source>
</evidence>
<accession>A8ZMQ5</accession>
<name>A8ZMQ5_ACAM1</name>
<keyword evidence="3" id="KW-1185">Reference proteome</keyword>
<reference evidence="1 3" key="2">
    <citation type="journal article" date="2008" name="Proc. Natl. Acad. Sci. U.S.A.">
        <title>Niche adaptation and genome expansion in the chlorophyll d-producing cyanobacterium Acaryochloris marina.</title>
        <authorList>
            <person name="Swingley W.D."/>
            <person name="Chen M."/>
            <person name="Cheung P.C."/>
            <person name="Conrad A.L."/>
            <person name="Dejesa L.C."/>
            <person name="Hao J."/>
            <person name="Honchak B.M."/>
            <person name="Karbach L.E."/>
            <person name="Kurdoglu A."/>
            <person name="Lahiri S."/>
            <person name="Mastrian S.D."/>
            <person name="Miyashita H."/>
            <person name="Page L."/>
            <person name="Ramakrishna P."/>
            <person name="Satoh S."/>
            <person name="Sattley W.M."/>
            <person name="Shimada Y."/>
            <person name="Taylor H.L."/>
            <person name="Tomo T."/>
            <person name="Tsuchiya T."/>
            <person name="Wang Z.T."/>
            <person name="Raymond J."/>
            <person name="Mimuro M."/>
            <person name="Blankenship R.E."/>
            <person name="Touchman J.W."/>
        </authorList>
    </citation>
    <scope>NUCLEOTIDE SEQUENCE [LARGE SCALE GENOMIC DNA]</scope>
    <source>
        <strain evidence="3">MBIC 11017</strain>
        <strain evidence="1">MBIC11017</strain>
        <strain evidence="1">pREB3</strain>
        <strain evidence="2">pREB5</strain>
        <plasmid evidence="3">Plasmid pREB3</plasmid>
        <plasmid evidence="3">Plasmid pREB5</plasmid>
        <plasmid evidence="1">pREB3</plasmid>
        <plasmid evidence="2">pREB5</plasmid>
    </source>
</reference>
<protein>
    <submittedName>
        <fullName evidence="1">Uncharacterized protein</fullName>
    </submittedName>
</protein>
<dbReference type="Proteomes" id="UP000000268">
    <property type="component" value="Plasmid pREB3"/>
</dbReference>
<dbReference type="HOGENOM" id="CLU_3303022_0_0_3"/>
<organism evidence="1 3">
    <name type="scientific">Acaryochloris marina (strain MBIC 11017)</name>
    <dbReference type="NCBI Taxonomy" id="329726"/>
    <lineage>
        <taxon>Bacteria</taxon>
        <taxon>Bacillati</taxon>
        <taxon>Cyanobacteriota</taxon>
        <taxon>Cyanophyceae</taxon>
        <taxon>Acaryochloridales</taxon>
        <taxon>Acaryochloridaceae</taxon>
        <taxon>Acaryochloris</taxon>
    </lineage>
</organism>
<reference evidence="1" key="1">
    <citation type="submission" date="2007-09" db="EMBL/GenBank/DDBJ databases">
        <authorList>
            <person name="Touchman J."/>
        </authorList>
    </citation>
    <scope>NUCLEOTIDE SEQUENCE</scope>
    <source>
        <strain evidence="1">MBIC11017</strain>
        <plasmid evidence="1">pREB3</plasmid>
        <plasmid evidence="2">pREB5</plasmid>
    </source>
</reference>
<dbReference type="EMBL" id="CP000840">
    <property type="protein sequence ID" value="ABW32466.1"/>
    <property type="molecule type" value="Genomic_DNA"/>
</dbReference>
<evidence type="ECO:0000313" key="1">
    <source>
        <dbReference type="EMBL" id="ABW32466.1"/>
    </source>
</evidence>
<sequence length="39" mass="4561">MGTISLIEAFIVIQEKTPLLGKNVVFFLLRRKLHEPFFD</sequence>
<geneLocation type="plasmid" evidence="1 3">
    <name>pREB3</name>
</geneLocation>
<proteinExistence type="predicted"/>
<evidence type="ECO:0000313" key="3">
    <source>
        <dbReference type="Proteomes" id="UP000000268"/>
    </source>
</evidence>